<evidence type="ECO:0000256" key="4">
    <source>
        <dbReference type="ARBA" id="ARBA00023136"/>
    </source>
</evidence>
<dbReference type="InterPro" id="IPR007343">
    <property type="entry name" value="Uncharacterised_pept_Zn_put"/>
</dbReference>
<evidence type="ECO:0000256" key="3">
    <source>
        <dbReference type="ARBA" id="ARBA00022989"/>
    </source>
</evidence>
<feature type="compositionally biased region" description="Basic and acidic residues" evidence="5">
    <location>
        <begin position="329"/>
        <end position="343"/>
    </location>
</feature>
<evidence type="ECO:0000313" key="8">
    <source>
        <dbReference type="Proteomes" id="UP000294911"/>
    </source>
</evidence>
<reference evidence="7 8" key="1">
    <citation type="submission" date="2019-03" db="EMBL/GenBank/DDBJ databases">
        <title>Genomic Encyclopedia of Type Strains, Phase IV (KMG-IV): sequencing the most valuable type-strain genomes for metagenomic binning, comparative biology and taxonomic classification.</title>
        <authorList>
            <person name="Goeker M."/>
        </authorList>
    </citation>
    <scope>NUCLEOTIDE SEQUENCE [LARGE SCALE GENOMIC DNA]</scope>
    <source>
        <strain evidence="7 8">DSM 45765</strain>
    </source>
</reference>
<feature type="transmembrane region" description="Helical" evidence="6">
    <location>
        <begin position="47"/>
        <end position="69"/>
    </location>
</feature>
<keyword evidence="3 6" id="KW-1133">Transmembrane helix</keyword>
<evidence type="ECO:0008006" key="9">
    <source>
        <dbReference type="Google" id="ProtNLM"/>
    </source>
</evidence>
<evidence type="ECO:0000256" key="1">
    <source>
        <dbReference type="ARBA" id="ARBA00004167"/>
    </source>
</evidence>
<evidence type="ECO:0000256" key="6">
    <source>
        <dbReference type="SAM" id="Phobius"/>
    </source>
</evidence>
<dbReference type="Proteomes" id="UP000294911">
    <property type="component" value="Unassembled WGS sequence"/>
</dbReference>
<dbReference type="RefSeq" id="WP_165912768.1">
    <property type="nucleotide sequence ID" value="NZ_SLXQ01000001.1"/>
</dbReference>
<name>A0A4R2R2Q6_9PSEU</name>
<dbReference type="GO" id="GO:0016020">
    <property type="term" value="C:membrane"/>
    <property type="evidence" value="ECO:0007669"/>
    <property type="project" value="UniProtKB-SubCell"/>
</dbReference>
<feature type="region of interest" description="Disordered" evidence="5">
    <location>
        <begin position="71"/>
        <end position="137"/>
    </location>
</feature>
<organism evidence="7 8">
    <name type="scientific">Tamaricihabitans halophyticus</name>
    <dbReference type="NCBI Taxonomy" id="1262583"/>
    <lineage>
        <taxon>Bacteria</taxon>
        <taxon>Bacillati</taxon>
        <taxon>Actinomycetota</taxon>
        <taxon>Actinomycetes</taxon>
        <taxon>Pseudonocardiales</taxon>
        <taxon>Pseudonocardiaceae</taxon>
        <taxon>Tamaricihabitans</taxon>
    </lineage>
</organism>
<dbReference type="PANTHER" id="PTHR30168:SF0">
    <property type="entry name" value="INNER MEMBRANE PROTEIN"/>
    <property type="match status" value="1"/>
</dbReference>
<sequence>MPVSGYSTPQRTQPGGHYGGYPSGWGRPHPIYGYPTASLPKRSGGGVVATAIAAVFVLVVGGIAVAAGLNSASRTSDTSYSSGTEPTYEPTYTTPNTTEPAPTTEDTPTTTTEAAPTTTEAAPTTEEPTETTEQGPTQVFETADNPLVLSQLGLEGYACELPRFATDAASQDAFYRAMLPCLNEIWAPVLRQANLPFESPNLVTITNDTESKCGTIPGNDVARYCGDDLTIYMTANYYSQVEQIGPYPGRYVSTFVHEYGHHVQWLAGILPQMHQERYDVGDSSAQGLELSRRAELQASCFGGMAMGALTGQGSVDTNMARESLEDAAQRGDYPETGRPRDHGTPQNNGAWMNHGYERNATGDCNTFAADPDTVA</sequence>
<dbReference type="Pfam" id="PF04228">
    <property type="entry name" value="Zn_peptidase"/>
    <property type="match status" value="1"/>
</dbReference>
<feature type="compositionally biased region" description="Polar residues" evidence="5">
    <location>
        <begin position="1"/>
        <end position="13"/>
    </location>
</feature>
<dbReference type="EMBL" id="SLXQ01000001">
    <property type="protein sequence ID" value="TCP56084.1"/>
    <property type="molecule type" value="Genomic_DNA"/>
</dbReference>
<evidence type="ECO:0000256" key="5">
    <source>
        <dbReference type="SAM" id="MobiDB-lite"/>
    </source>
</evidence>
<protein>
    <recommendedName>
        <fullName evidence="9">Metalloprotease</fullName>
    </recommendedName>
</protein>
<gene>
    <name evidence="7" type="ORF">EV191_10124</name>
</gene>
<keyword evidence="8" id="KW-1185">Reference proteome</keyword>
<comment type="subcellular location">
    <subcellularLocation>
        <location evidence="1">Membrane</location>
        <topology evidence="1">Single-pass membrane protein</topology>
    </subcellularLocation>
</comment>
<feature type="compositionally biased region" description="Low complexity" evidence="5">
    <location>
        <begin position="71"/>
        <end position="126"/>
    </location>
</feature>
<dbReference type="AlphaFoldDB" id="A0A4R2R2Q6"/>
<evidence type="ECO:0000313" key="7">
    <source>
        <dbReference type="EMBL" id="TCP56084.1"/>
    </source>
</evidence>
<comment type="caution">
    <text evidence="7">The sequence shown here is derived from an EMBL/GenBank/DDBJ whole genome shotgun (WGS) entry which is preliminary data.</text>
</comment>
<keyword evidence="4 6" id="KW-0472">Membrane</keyword>
<feature type="region of interest" description="Disordered" evidence="5">
    <location>
        <begin position="329"/>
        <end position="375"/>
    </location>
</feature>
<proteinExistence type="predicted"/>
<keyword evidence="2 6" id="KW-0812">Transmembrane</keyword>
<accession>A0A4R2R2Q6</accession>
<dbReference type="PANTHER" id="PTHR30168">
    <property type="entry name" value="PUTATIVE MEMBRANE PROTEIN YPFJ"/>
    <property type="match status" value="1"/>
</dbReference>
<evidence type="ECO:0000256" key="2">
    <source>
        <dbReference type="ARBA" id="ARBA00022692"/>
    </source>
</evidence>
<feature type="region of interest" description="Disordered" evidence="5">
    <location>
        <begin position="1"/>
        <end position="22"/>
    </location>
</feature>